<dbReference type="SUPFAM" id="SSF47090">
    <property type="entry name" value="PGBD-like"/>
    <property type="match status" value="1"/>
</dbReference>
<keyword evidence="3" id="KW-1185">Reference proteome</keyword>
<proteinExistence type="predicted"/>
<feature type="domain" description="Peptidoglycan binding-like" evidence="1">
    <location>
        <begin position="7"/>
        <end position="60"/>
    </location>
</feature>
<evidence type="ECO:0000313" key="2">
    <source>
        <dbReference type="EMBL" id="MFC3145291.1"/>
    </source>
</evidence>
<organism evidence="2 3">
    <name type="scientific">Psychromarinibacter halotolerans</name>
    <dbReference type="NCBI Taxonomy" id="1775175"/>
    <lineage>
        <taxon>Bacteria</taxon>
        <taxon>Pseudomonadati</taxon>
        <taxon>Pseudomonadota</taxon>
        <taxon>Alphaproteobacteria</taxon>
        <taxon>Rhodobacterales</taxon>
        <taxon>Paracoccaceae</taxon>
        <taxon>Psychromarinibacter</taxon>
    </lineage>
</organism>
<dbReference type="EMBL" id="JBHRTB010000010">
    <property type="protein sequence ID" value="MFC3145291.1"/>
    <property type="molecule type" value="Genomic_DNA"/>
</dbReference>
<dbReference type="InterPro" id="IPR002477">
    <property type="entry name" value="Peptidoglycan-bd-like"/>
</dbReference>
<comment type="caution">
    <text evidence="2">The sequence shown here is derived from an EMBL/GenBank/DDBJ whole genome shotgun (WGS) entry which is preliminary data.</text>
</comment>
<dbReference type="InterPro" id="IPR036366">
    <property type="entry name" value="PGBDSf"/>
</dbReference>
<protein>
    <submittedName>
        <fullName evidence="2">Peptidoglycan-binding protein</fullName>
    </submittedName>
</protein>
<name>A0ABV7GYE2_9RHOB</name>
<sequence length="240" mass="25837">MTGYNYDARDLQRRLAALGLYSGEIDGVVGPKTEAAIVAFKRGRGLRPRPYIGPLTWNALIGMTTSTSGRSDAAYQPPWLNELGKVIGLHEVRDNGALTAWLRSDGRTLGDPAALPWCGDAAETAMLRALPNEPVVPSTNDNPYWARHWQGFGKPCGRVLGAAVPMSRDGGGHIAFLIGVSLDGQAIRCRGGNQSNMISDAWFDADRALTYRWPVSYPESMQRPAPIMDAAGAILSANEG</sequence>
<gene>
    <name evidence="2" type="ORF">ACFOGP_21405</name>
</gene>
<dbReference type="Gene3D" id="1.10.101.10">
    <property type="entry name" value="PGBD-like superfamily/PGBD"/>
    <property type="match status" value="1"/>
</dbReference>
<reference evidence="3" key="1">
    <citation type="journal article" date="2019" name="Int. J. Syst. Evol. Microbiol.">
        <title>The Global Catalogue of Microorganisms (GCM) 10K type strain sequencing project: providing services to taxonomists for standard genome sequencing and annotation.</title>
        <authorList>
            <consortium name="The Broad Institute Genomics Platform"/>
            <consortium name="The Broad Institute Genome Sequencing Center for Infectious Disease"/>
            <person name="Wu L."/>
            <person name="Ma J."/>
        </authorList>
    </citation>
    <scope>NUCLEOTIDE SEQUENCE [LARGE SCALE GENOMIC DNA]</scope>
    <source>
        <strain evidence="3">KCTC 52366</strain>
    </source>
</reference>
<accession>A0ABV7GYE2</accession>
<evidence type="ECO:0000313" key="3">
    <source>
        <dbReference type="Proteomes" id="UP001595632"/>
    </source>
</evidence>
<dbReference type="Pfam" id="PF01471">
    <property type="entry name" value="PG_binding_1"/>
    <property type="match status" value="1"/>
</dbReference>
<dbReference type="InterPro" id="IPR036365">
    <property type="entry name" value="PGBD-like_sf"/>
</dbReference>
<dbReference type="Proteomes" id="UP001595632">
    <property type="component" value="Unassembled WGS sequence"/>
</dbReference>
<evidence type="ECO:0000259" key="1">
    <source>
        <dbReference type="Pfam" id="PF01471"/>
    </source>
</evidence>
<dbReference type="RefSeq" id="WP_275634661.1">
    <property type="nucleotide sequence ID" value="NZ_JARGYD010000010.1"/>
</dbReference>